<feature type="chain" id="PRO_5013071430" evidence="8">
    <location>
        <begin position="22"/>
        <end position="491"/>
    </location>
</feature>
<evidence type="ECO:0000313" key="11">
    <source>
        <dbReference type="Proteomes" id="UP000192578"/>
    </source>
</evidence>
<gene>
    <name evidence="10" type="ORF">BV898_00185</name>
</gene>
<keyword evidence="6" id="KW-0479">Metal-binding</keyword>
<evidence type="ECO:0000313" key="10">
    <source>
        <dbReference type="EMBL" id="OQV26056.1"/>
    </source>
</evidence>
<dbReference type="GO" id="GO:0046872">
    <property type="term" value="F:metal ion binding"/>
    <property type="evidence" value="ECO:0007669"/>
    <property type="project" value="UniProtKB-KW"/>
</dbReference>
<dbReference type="PRINTS" id="PR00821">
    <property type="entry name" value="TAGLIPASE"/>
</dbReference>
<dbReference type="Gene3D" id="2.60.60.20">
    <property type="entry name" value="PLAT/LH2 domain"/>
    <property type="match status" value="1"/>
</dbReference>
<keyword evidence="4" id="KW-1015">Disulfide bond</keyword>
<organism evidence="10 11">
    <name type="scientific">Hypsibius exemplaris</name>
    <name type="common">Freshwater tardigrade</name>
    <dbReference type="NCBI Taxonomy" id="2072580"/>
    <lineage>
        <taxon>Eukaryota</taxon>
        <taxon>Metazoa</taxon>
        <taxon>Ecdysozoa</taxon>
        <taxon>Tardigrada</taxon>
        <taxon>Eutardigrada</taxon>
        <taxon>Parachela</taxon>
        <taxon>Hypsibioidea</taxon>
        <taxon>Hypsibiidae</taxon>
        <taxon>Hypsibius</taxon>
    </lineage>
</organism>
<evidence type="ECO:0000256" key="7">
    <source>
        <dbReference type="RuleBase" id="RU004262"/>
    </source>
</evidence>
<dbReference type="PIRSF" id="PIRSF000865">
    <property type="entry name" value="Lipoprotein_lipase_LIPH"/>
    <property type="match status" value="1"/>
</dbReference>
<dbReference type="PANTHER" id="PTHR11610:SF173">
    <property type="entry name" value="LIPASE DOMAIN-CONTAINING PROTEIN-RELATED"/>
    <property type="match status" value="1"/>
</dbReference>
<dbReference type="InterPro" id="IPR013818">
    <property type="entry name" value="Lipase"/>
</dbReference>
<evidence type="ECO:0000256" key="4">
    <source>
        <dbReference type="ARBA" id="ARBA00023157"/>
    </source>
</evidence>
<dbReference type="CDD" id="cd00707">
    <property type="entry name" value="Pancreat_lipase_like"/>
    <property type="match status" value="1"/>
</dbReference>
<dbReference type="InterPro" id="IPR000734">
    <property type="entry name" value="TAG_lipase"/>
</dbReference>
<dbReference type="Proteomes" id="UP000192578">
    <property type="component" value="Unassembled WGS sequence"/>
</dbReference>
<dbReference type="GO" id="GO:0005615">
    <property type="term" value="C:extracellular space"/>
    <property type="evidence" value="ECO:0007669"/>
    <property type="project" value="TreeGrafter"/>
</dbReference>
<dbReference type="InterPro" id="IPR029058">
    <property type="entry name" value="AB_hydrolase_fold"/>
</dbReference>
<evidence type="ECO:0000256" key="2">
    <source>
        <dbReference type="ARBA" id="ARBA00010701"/>
    </source>
</evidence>
<feature type="domain" description="Lipase" evidence="9">
    <location>
        <begin position="36"/>
        <end position="364"/>
    </location>
</feature>
<dbReference type="GO" id="GO:0004806">
    <property type="term" value="F:triacylglycerol lipase activity"/>
    <property type="evidence" value="ECO:0007669"/>
    <property type="project" value="InterPro"/>
</dbReference>
<feature type="active site" description="Charge relay system" evidence="5">
    <location>
        <position position="292"/>
    </location>
</feature>
<keyword evidence="11" id="KW-1185">Reference proteome</keyword>
<evidence type="ECO:0000256" key="6">
    <source>
        <dbReference type="PIRSR" id="PIRSR000865-2"/>
    </source>
</evidence>
<dbReference type="PANTHER" id="PTHR11610">
    <property type="entry name" value="LIPASE"/>
    <property type="match status" value="1"/>
</dbReference>
<dbReference type="OrthoDB" id="199913at2759"/>
<evidence type="ECO:0000256" key="8">
    <source>
        <dbReference type="SAM" id="SignalP"/>
    </source>
</evidence>
<dbReference type="SUPFAM" id="SSF49723">
    <property type="entry name" value="Lipase/lipooxygenase domain (PLAT/LH2 domain)"/>
    <property type="match status" value="1"/>
</dbReference>
<keyword evidence="8" id="KW-0732">Signal</keyword>
<dbReference type="InterPro" id="IPR036392">
    <property type="entry name" value="PLAT/LH2_dom_sf"/>
</dbReference>
<feature type="binding site" evidence="6">
    <location>
        <position position="226"/>
    </location>
    <ligand>
        <name>Ca(2+)</name>
        <dbReference type="ChEBI" id="CHEBI:29108"/>
    </ligand>
</feature>
<comment type="caution">
    <text evidence="10">The sequence shown here is derived from an EMBL/GenBank/DDBJ whole genome shotgun (WGS) entry which is preliminary data.</text>
</comment>
<evidence type="ECO:0000259" key="9">
    <source>
        <dbReference type="Pfam" id="PF00151"/>
    </source>
</evidence>
<feature type="signal peptide" evidence="8">
    <location>
        <begin position="1"/>
        <end position="21"/>
    </location>
</feature>
<comment type="similarity">
    <text evidence="2 7">Belongs to the AB hydrolase superfamily. Lipase family.</text>
</comment>
<keyword evidence="6" id="KW-0106">Calcium</keyword>
<dbReference type="InterPro" id="IPR033906">
    <property type="entry name" value="Lipase_N"/>
</dbReference>
<dbReference type="ESTHER" id="hypdu-a0a1w0xez8">
    <property type="family name" value="Pancreatic_lipase"/>
</dbReference>
<feature type="binding site" evidence="6">
    <location>
        <position position="223"/>
    </location>
    <ligand>
        <name>Ca(2+)</name>
        <dbReference type="ChEBI" id="CHEBI:29108"/>
    </ligand>
</feature>
<reference evidence="11" key="1">
    <citation type="submission" date="2017-01" db="EMBL/GenBank/DDBJ databases">
        <title>Comparative genomics of anhydrobiosis in the tardigrade Hypsibius dujardini.</title>
        <authorList>
            <person name="Yoshida Y."/>
            <person name="Koutsovoulos G."/>
            <person name="Laetsch D."/>
            <person name="Stevens L."/>
            <person name="Kumar S."/>
            <person name="Horikawa D."/>
            <person name="Ishino K."/>
            <person name="Komine S."/>
            <person name="Tomita M."/>
            <person name="Blaxter M."/>
            <person name="Arakawa K."/>
        </authorList>
    </citation>
    <scope>NUCLEOTIDE SEQUENCE [LARGE SCALE GENOMIC DNA]</scope>
    <source>
        <strain evidence="11">Z151</strain>
    </source>
</reference>
<dbReference type="InterPro" id="IPR016272">
    <property type="entry name" value="Lipase_LIPH"/>
</dbReference>
<comment type="subcellular location">
    <subcellularLocation>
        <location evidence="1">Secreted</location>
    </subcellularLocation>
</comment>
<accession>A0A1W0XEZ8</accession>
<feature type="active site" description="Charge relay system" evidence="5">
    <location>
        <position position="207"/>
    </location>
</feature>
<evidence type="ECO:0000256" key="5">
    <source>
        <dbReference type="PIRSR" id="PIRSR000865-1"/>
    </source>
</evidence>
<dbReference type="AlphaFoldDB" id="A0A1W0XEZ8"/>
<evidence type="ECO:0000256" key="1">
    <source>
        <dbReference type="ARBA" id="ARBA00004613"/>
    </source>
</evidence>
<name>A0A1W0XEZ8_HYPEX</name>
<dbReference type="GO" id="GO:0016042">
    <property type="term" value="P:lipid catabolic process"/>
    <property type="evidence" value="ECO:0007669"/>
    <property type="project" value="TreeGrafter"/>
</dbReference>
<sequence length="491" mass="53926">MGPSYAAAVLVILLKIRCFTGEHLPALRQTHGGINCCGDLGCFDTDGAFEDILKRPINVLPSCETRLKLSLKTQDNVAKADILDPYNSASINASNFRADREGTKILIHGYLDTENVRWMSLMEPKLLLHGDFNVIRVDWSAGIEVNYFQAAANTRIVGAVVARLISTLHSKFGQDLSTVHIIGHSLGAHVAGYAGERMKIGRITGLDPAGLYFKDMPPSVRLDPSDADLVDTVVTDGRDLLQLGYGSMQPMGHYNFFPNGGQGQPGCGKSLWSSLMTLDISGTSSDALGCSHFRAPILYADTVANPTCTFTAVQCENYEAFRRGQCFSCDNDQCQVFGLDVDVPVSLANQQRSYYFVTGSSTPFCELLYRVTIRQAYKLQSTEKGIMKIQLHGKSKSSSWIEYGSGSSEIVPGSTSTYVVSVPQSFGPVEAVHLTWEYDYSLLHPFAWLSSHTLHLEPRLELTLLQHPPVAMTTDTTEIGEKMTAIFKLNR</sequence>
<dbReference type="EMBL" id="MTYJ01000001">
    <property type="protein sequence ID" value="OQV26056.1"/>
    <property type="molecule type" value="Genomic_DNA"/>
</dbReference>
<keyword evidence="3" id="KW-0964">Secreted</keyword>
<feature type="active site" description="Nucleophile" evidence="5">
    <location>
        <position position="185"/>
    </location>
</feature>
<feature type="binding site" evidence="6">
    <location>
        <position position="221"/>
    </location>
    <ligand>
        <name>Ca(2+)</name>
        <dbReference type="ChEBI" id="CHEBI:29108"/>
    </ligand>
</feature>
<dbReference type="Pfam" id="PF00151">
    <property type="entry name" value="Lipase"/>
    <property type="match status" value="1"/>
</dbReference>
<dbReference type="PRINTS" id="PR00823">
    <property type="entry name" value="PANCLIPASE"/>
</dbReference>
<dbReference type="SUPFAM" id="SSF53474">
    <property type="entry name" value="alpha/beta-Hydrolases"/>
    <property type="match status" value="1"/>
</dbReference>
<dbReference type="SMR" id="A0A1W0XEZ8"/>
<proteinExistence type="inferred from homology"/>
<dbReference type="InterPro" id="IPR002331">
    <property type="entry name" value="Lipase_panc"/>
</dbReference>
<evidence type="ECO:0000256" key="3">
    <source>
        <dbReference type="ARBA" id="ARBA00022525"/>
    </source>
</evidence>
<protein>
    <submittedName>
        <fullName evidence="10">Inactive pancreatic lipase-related protein 1</fullName>
    </submittedName>
</protein>
<dbReference type="Gene3D" id="3.40.50.1820">
    <property type="entry name" value="alpha/beta hydrolase"/>
    <property type="match status" value="1"/>
</dbReference>